<keyword evidence="3" id="KW-1185">Reference proteome</keyword>
<feature type="transmembrane region" description="Helical" evidence="1">
    <location>
        <begin position="12"/>
        <end position="33"/>
    </location>
</feature>
<sequence length="431" mass="48991">MNVKTISPFSILSKSIILFILGLIMLFSSDFIGSITTDMILTFLLVIGTLSMLTYIFNKEKRHINTLVEGILCISLGLFIKYNPIFLTVSIIRIIGLYALLNFVGRITAAIILYKNNVKECVRGFIFSLISLGFGVVLLFYPLDYISIVDKICSIYVILISLTLFSDFLREILDINAFKSNLKRRFRITLPIVYAAFIPQHLLDKINNFIKVNPNNKVLVESSDYDNLIDNSFSTIDIFIHLAPDCANGFGHVDISFDGITYSYGTYDSSSNRLFTLVSDGVLLEADTKKYINFINSKCNRSLIGFTLALNKIQHNAIKDKISSIKNNCIHWECNSKKDPFKEYTDETNLMFLDTNCKFYKFKSGYFKTYFTLTANCVRLADTIVGSIGLDLIAINGIITPGTYYNYLDNLFKRKNTIVVKKQLYMKQSSI</sequence>
<proteinExistence type="predicted"/>
<name>A0A2P2BTV3_9FIRM</name>
<gene>
    <name evidence="2" type="ORF">FRIFI_0873</name>
</gene>
<dbReference type="RefSeq" id="WP_166505091.1">
    <property type="nucleotide sequence ID" value="NZ_JAKNTL010000007.1"/>
</dbReference>
<dbReference type="Proteomes" id="UP000245695">
    <property type="component" value="Chromosome 1"/>
</dbReference>
<feature type="transmembrane region" description="Helical" evidence="1">
    <location>
        <begin position="39"/>
        <end position="57"/>
    </location>
</feature>
<feature type="transmembrane region" description="Helical" evidence="1">
    <location>
        <begin position="185"/>
        <end position="203"/>
    </location>
</feature>
<evidence type="ECO:0000256" key="1">
    <source>
        <dbReference type="SAM" id="Phobius"/>
    </source>
</evidence>
<feature type="transmembrane region" description="Helical" evidence="1">
    <location>
        <begin position="64"/>
        <end position="85"/>
    </location>
</feature>
<dbReference type="Pfam" id="PF03729">
    <property type="entry name" value="DUF308"/>
    <property type="match status" value="1"/>
</dbReference>
<keyword evidence="2" id="KW-0560">Oxidoreductase</keyword>
<dbReference type="EMBL" id="LN650648">
    <property type="protein sequence ID" value="CEI72414.1"/>
    <property type="molecule type" value="Genomic_DNA"/>
</dbReference>
<feature type="transmembrane region" description="Helical" evidence="1">
    <location>
        <begin position="125"/>
        <end position="143"/>
    </location>
</feature>
<dbReference type="KEGG" id="rhom:FRIFI_0873"/>
<keyword evidence="1" id="KW-1133">Transmembrane helix</keyword>
<keyword evidence="1" id="KW-0812">Transmembrane</keyword>
<reference evidence="2 3" key="1">
    <citation type="submission" date="2014-09" db="EMBL/GenBank/DDBJ databases">
        <authorList>
            <person name="Hornung B.V."/>
        </authorList>
    </citation>
    <scope>NUCLEOTIDE SEQUENCE [LARGE SCALE GENOMIC DNA]</scope>
    <source>
        <strain evidence="2 3">FRIFI</strain>
    </source>
</reference>
<dbReference type="GO" id="GO:0004497">
    <property type="term" value="F:monooxygenase activity"/>
    <property type="evidence" value="ECO:0007669"/>
    <property type="project" value="UniProtKB-KW"/>
</dbReference>
<dbReference type="InterPro" id="IPR005325">
    <property type="entry name" value="DUF308_memb"/>
</dbReference>
<keyword evidence="2" id="KW-0503">Monooxygenase</keyword>
<dbReference type="AlphaFoldDB" id="A0A2P2BTV3"/>
<evidence type="ECO:0000313" key="2">
    <source>
        <dbReference type="EMBL" id="CEI72414.1"/>
    </source>
</evidence>
<accession>A0A2P2BTV3</accession>
<keyword evidence="1" id="KW-0472">Membrane</keyword>
<feature type="transmembrane region" description="Helical" evidence="1">
    <location>
        <begin position="91"/>
        <end position="113"/>
    </location>
</feature>
<evidence type="ECO:0000313" key="3">
    <source>
        <dbReference type="Proteomes" id="UP000245695"/>
    </source>
</evidence>
<protein>
    <submittedName>
        <fullName evidence="2">Brp/Blh beta-carotene 15,15'-monooxygenase</fullName>
    </submittedName>
</protein>
<organism evidence="2 3">
    <name type="scientific">Romboutsia hominis</name>
    <dbReference type="NCBI Taxonomy" id="1507512"/>
    <lineage>
        <taxon>Bacteria</taxon>
        <taxon>Bacillati</taxon>
        <taxon>Bacillota</taxon>
        <taxon>Clostridia</taxon>
        <taxon>Peptostreptococcales</taxon>
        <taxon>Peptostreptococcaceae</taxon>
        <taxon>Romboutsia</taxon>
    </lineage>
</organism>